<dbReference type="PROSITE" id="PS50109">
    <property type="entry name" value="HIS_KIN"/>
    <property type="match status" value="1"/>
</dbReference>
<keyword evidence="3" id="KW-1133">Transmembrane helix</keyword>
<reference evidence="5" key="1">
    <citation type="submission" date="2023-07" db="EMBL/GenBank/DDBJ databases">
        <title>Two novel species in the genus Flavivirga.</title>
        <authorList>
            <person name="Kwon K."/>
        </authorList>
    </citation>
    <scope>NUCLEOTIDE SEQUENCE</scope>
    <source>
        <strain evidence="5">KACC 14157</strain>
    </source>
</reference>
<keyword evidence="6" id="KW-1185">Reference proteome</keyword>
<evidence type="ECO:0000313" key="6">
    <source>
        <dbReference type="Proteomes" id="UP001176891"/>
    </source>
</evidence>
<dbReference type="SUPFAM" id="SSF48452">
    <property type="entry name" value="TPR-like"/>
    <property type="match status" value="2"/>
</dbReference>
<dbReference type="Gene3D" id="3.30.565.10">
    <property type="entry name" value="Histidine kinase-like ATPase, C-terminal domain"/>
    <property type="match status" value="1"/>
</dbReference>
<dbReference type="Proteomes" id="UP001176891">
    <property type="component" value="Unassembled WGS sequence"/>
</dbReference>
<dbReference type="PRINTS" id="PR00344">
    <property type="entry name" value="BCTRLSENSOR"/>
</dbReference>
<keyword evidence="5" id="KW-0808">Transferase</keyword>
<comment type="catalytic activity">
    <reaction evidence="1">
        <text>ATP + protein L-histidine = ADP + protein N-phospho-L-histidine.</text>
        <dbReference type="EC" id="2.7.13.3"/>
    </reaction>
</comment>
<dbReference type="PANTHER" id="PTHR43065:SF23">
    <property type="entry name" value="SENSOR HISTIDINE KINASE PDTAS"/>
    <property type="match status" value="1"/>
</dbReference>
<evidence type="ECO:0000256" key="1">
    <source>
        <dbReference type="ARBA" id="ARBA00000085"/>
    </source>
</evidence>
<sequence length="653" mass="75163">MLEERIPDNELLELLLFYKYKSGVKNVSKTKIQTEKALKIARNLRKPLQEAMALRYLALPVSDKSFQYADDALKIAKAIDDQVLIADIYNSMFFIYKHREDYIKATNYFLKSVDLINEHGGHSIKNVKSMAIANISLKNDNLPLADKTIKLVDYNDLNISYKKLFMELKTEILRKKNDVDSLQFYYSKMLSELPSNQTFQFIADESLQRGDLSMALDFYHKAAKIRSNSSEYSFRVHGKIAETYQKMGVKDSTELFLKKSLEDAVLFKSTHDIPKAYAALSLFYIEEKQYNKAKDYAVKGYTLAKSKSLTKSLAEITQVLSRIYSLEGKYDKAYLYLKENKWYTEKLTIQEASELLQKTEIDRELRMWSEIQEQKIAFEVEQKDKEISILKTERKLQDVEAKQQRNLKINLIIGSLMLIALLLIIWSRFNIKKKALKKIKSKNDENLLLMKEIHHRVKNNLQIVLSLLNAQSSAFNDDKELKLAFVESQNKIKAMAIIHQNLYSSNNFVRVPSMNYLNELVANIQDSYKGSDKKISFNVNIENSEINMSMAVPLGLIVNELVTNAYKYAFISSDSNNKITIHFGELEESEVYKLEISDNGIGLAESINIDELTSFGLQLVKGLVQQLNGKIEIKSEANKGTKFIIHLTQPETV</sequence>
<keyword evidence="3" id="KW-0472">Membrane</keyword>
<evidence type="ECO:0000313" key="5">
    <source>
        <dbReference type="EMBL" id="MDO5987607.1"/>
    </source>
</evidence>
<organism evidence="5 6">
    <name type="scientific">Flavivirga amylovorans</name>
    <dbReference type="NCBI Taxonomy" id="870486"/>
    <lineage>
        <taxon>Bacteria</taxon>
        <taxon>Pseudomonadati</taxon>
        <taxon>Bacteroidota</taxon>
        <taxon>Flavobacteriia</taxon>
        <taxon>Flavobacteriales</taxon>
        <taxon>Flavobacteriaceae</taxon>
        <taxon>Flavivirga</taxon>
    </lineage>
</organism>
<proteinExistence type="predicted"/>
<evidence type="ECO:0000259" key="4">
    <source>
        <dbReference type="PROSITE" id="PS50109"/>
    </source>
</evidence>
<dbReference type="PANTHER" id="PTHR43065">
    <property type="entry name" value="SENSOR HISTIDINE KINASE"/>
    <property type="match status" value="1"/>
</dbReference>
<evidence type="ECO:0000256" key="2">
    <source>
        <dbReference type="ARBA" id="ARBA00012438"/>
    </source>
</evidence>
<keyword evidence="3" id="KW-0812">Transmembrane</keyword>
<dbReference type="Pfam" id="PF02518">
    <property type="entry name" value="HATPase_c"/>
    <property type="match status" value="1"/>
</dbReference>
<dbReference type="RefSeq" id="WP_303282170.1">
    <property type="nucleotide sequence ID" value="NZ_BAABCZ010000010.1"/>
</dbReference>
<dbReference type="SUPFAM" id="SSF55874">
    <property type="entry name" value="ATPase domain of HSP90 chaperone/DNA topoisomerase II/histidine kinase"/>
    <property type="match status" value="1"/>
</dbReference>
<dbReference type="GO" id="GO:0016301">
    <property type="term" value="F:kinase activity"/>
    <property type="evidence" value="ECO:0007669"/>
    <property type="project" value="UniProtKB-KW"/>
</dbReference>
<dbReference type="EMBL" id="JAUOEM010000003">
    <property type="protein sequence ID" value="MDO5987607.1"/>
    <property type="molecule type" value="Genomic_DNA"/>
</dbReference>
<feature type="domain" description="Histidine kinase" evidence="4">
    <location>
        <begin position="452"/>
        <end position="651"/>
    </location>
</feature>
<accession>A0ABT8X1K6</accession>
<dbReference type="InterPro" id="IPR005467">
    <property type="entry name" value="His_kinase_dom"/>
</dbReference>
<gene>
    <name evidence="5" type="ORF">Q4Q39_09375</name>
</gene>
<dbReference type="InterPro" id="IPR019734">
    <property type="entry name" value="TPR_rpt"/>
</dbReference>
<dbReference type="EC" id="2.7.13.3" evidence="2"/>
<dbReference type="SMART" id="SM00387">
    <property type="entry name" value="HATPase_c"/>
    <property type="match status" value="1"/>
</dbReference>
<dbReference type="InterPro" id="IPR036890">
    <property type="entry name" value="HATPase_C_sf"/>
</dbReference>
<feature type="transmembrane region" description="Helical" evidence="3">
    <location>
        <begin position="411"/>
        <end position="431"/>
    </location>
</feature>
<dbReference type="InterPro" id="IPR003594">
    <property type="entry name" value="HATPase_dom"/>
</dbReference>
<dbReference type="SMART" id="SM00028">
    <property type="entry name" value="TPR"/>
    <property type="match status" value="3"/>
</dbReference>
<protein>
    <recommendedName>
        <fullName evidence="2">histidine kinase</fullName>
        <ecNumber evidence="2">2.7.13.3</ecNumber>
    </recommendedName>
</protein>
<dbReference type="Pfam" id="PF07568">
    <property type="entry name" value="HisKA_2"/>
    <property type="match status" value="1"/>
</dbReference>
<dbReference type="Gene3D" id="1.25.40.10">
    <property type="entry name" value="Tetratricopeptide repeat domain"/>
    <property type="match status" value="2"/>
</dbReference>
<name>A0ABT8X1K6_9FLAO</name>
<dbReference type="InterPro" id="IPR004358">
    <property type="entry name" value="Sig_transdc_His_kin-like_C"/>
</dbReference>
<evidence type="ECO:0000256" key="3">
    <source>
        <dbReference type="SAM" id="Phobius"/>
    </source>
</evidence>
<dbReference type="InterPro" id="IPR011495">
    <property type="entry name" value="Sig_transdc_His_kin_sub2_dim/P"/>
</dbReference>
<dbReference type="InterPro" id="IPR011990">
    <property type="entry name" value="TPR-like_helical_dom_sf"/>
</dbReference>
<dbReference type="Gene3D" id="3.30.450.20">
    <property type="entry name" value="PAS domain"/>
    <property type="match status" value="1"/>
</dbReference>
<comment type="caution">
    <text evidence="5">The sequence shown here is derived from an EMBL/GenBank/DDBJ whole genome shotgun (WGS) entry which is preliminary data.</text>
</comment>
<keyword evidence="5" id="KW-0418">Kinase</keyword>